<evidence type="ECO:0000313" key="2">
    <source>
        <dbReference type="EMBL" id="CRK93911.1"/>
    </source>
</evidence>
<feature type="region of interest" description="Disordered" evidence="1">
    <location>
        <begin position="1"/>
        <end position="20"/>
    </location>
</feature>
<protein>
    <submittedName>
        <fullName evidence="2">CLUMA_CG007438, isoform A</fullName>
    </submittedName>
</protein>
<gene>
    <name evidence="2" type="ORF">CLUMA_CG007438</name>
</gene>
<sequence>MNNHTSFESKNQVLRSKSSFQTHSLKTENIRAEKCDKDDQYPTESFYVFNSNLHLLSSLDLLNNKALRSL</sequence>
<dbReference type="Proteomes" id="UP000183832">
    <property type="component" value="Unassembled WGS sequence"/>
</dbReference>
<keyword evidence="3" id="KW-1185">Reference proteome</keyword>
<accession>A0A1J1I0N6</accession>
<dbReference type="EMBL" id="CVRI01000038">
    <property type="protein sequence ID" value="CRK93911.1"/>
    <property type="molecule type" value="Genomic_DNA"/>
</dbReference>
<evidence type="ECO:0000313" key="3">
    <source>
        <dbReference type="Proteomes" id="UP000183832"/>
    </source>
</evidence>
<name>A0A1J1I0N6_9DIPT</name>
<organism evidence="2 3">
    <name type="scientific">Clunio marinus</name>
    <dbReference type="NCBI Taxonomy" id="568069"/>
    <lineage>
        <taxon>Eukaryota</taxon>
        <taxon>Metazoa</taxon>
        <taxon>Ecdysozoa</taxon>
        <taxon>Arthropoda</taxon>
        <taxon>Hexapoda</taxon>
        <taxon>Insecta</taxon>
        <taxon>Pterygota</taxon>
        <taxon>Neoptera</taxon>
        <taxon>Endopterygota</taxon>
        <taxon>Diptera</taxon>
        <taxon>Nematocera</taxon>
        <taxon>Chironomoidea</taxon>
        <taxon>Chironomidae</taxon>
        <taxon>Clunio</taxon>
    </lineage>
</organism>
<reference evidence="2 3" key="1">
    <citation type="submission" date="2015-04" db="EMBL/GenBank/DDBJ databases">
        <authorList>
            <person name="Syromyatnikov M.Y."/>
            <person name="Popov V.N."/>
        </authorList>
    </citation>
    <scope>NUCLEOTIDE SEQUENCE [LARGE SCALE GENOMIC DNA]</scope>
</reference>
<evidence type="ECO:0000256" key="1">
    <source>
        <dbReference type="SAM" id="MobiDB-lite"/>
    </source>
</evidence>
<dbReference type="AlphaFoldDB" id="A0A1J1I0N6"/>
<proteinExistence type="predicted"/>